<name>G2YE72_BOTF4</name>
<evidence type="ECO:0000313" key="2">
    <source>
        <dbReference type="Proteomes" id="UP000008177"/>
    </source>
</evidence>
<reference evidence="2" key="1">
    <citation type="journal article" date="2011" name="PLoS Genet.">
        <title>Genomic analysis of the necrotrophic fungal pathogens Sclerotinia sclerotiorum and Botrytis cinerea.</title>
        <authorList>
            <person name="Amselem J."/>
            <person name="Cuomo C.A."/>
            <person name="van Kan J.A."/>
            <person name="Viaud M."/>
            <person name="Benito E.P."/>
            <person name="Couloux A."/>
            <person name="Coutinho P.M."/>
            <person name="de Vries R.P."/>
            <person name="Dyer P.S."/>
            <person name="Fillinger S."/>
            <person name="Fournier E."/>
            <person name="Gout L."/>
            <person name="Hahn M."/>
            <person name="Kohn L."/>
            <person name="Lapalu N."/>
            <person name="Plummer K.M."/>
            <person name="Pradier J.M."/>
            <person name="Quevillon E."/>
            <person name="Sharon A."/>
            <person name="Simon A."/>
            <person name="ten Have A."/>
            <person name="Tudzynski B."/>
            <person name="Tudzynski P."/>
            <person name="Wincker P."/>
            <person name="Andrew M."/>
            <person name="Anthouard V."/>
            <person name="Beever R.E."/>
            <person name="Beffa R."/>
            <person name="Benoit I."/>
            <person name="Bouzid O."/>
            <person name="Brault B."/>
            <person name="Chen Z."/>
            <person name="Choquer M."/>
            <person name="Collemare J."/>
            <person name="Cotton P."/>
            <person name="Danchin E.G."/>
            <person name="Da Silva C."/>
            <person name="Gautier A."/>
            <person name="Giraud C."/>
            <person name="Giraud T."/>
            <person name="Gonzalez C."/>
            <person name="Grossetete S."/>
            <person name="Guldener U."/>
            <person name="Henrissat B."/>
            <person name="Howlett B.J."/>
            <person name="Kodira C."/>
            <person name="Kretschmer M."/>
            <person name="Lappartient A."/>
            <person name="Leroch M."/>
            <person name="Levis C."/>
            <person name="Mauceli E."/>
            <person name="Neuveglise C."/>
            <person name="Oeser B."/>
            <person name="Pearson M."/>
            <person name="Poulain J."/>
            <person name="Poussereau N."/>
            <person name="Quesneville H."/>
            <person name="Rascle C."/>
            <person name="Schumacher J."/>
            <person name="Segurens B."/>
            <person name="Sexton A."/>
            <person name="Silva E."/>
            <person name="Sirven C."/>
            <person name="Soanes D.M."/>
            <person name="Talbot N.J."/>
            <person name="Templeton M."/>
            <person name="Yandava C."/>
            <person name="Yarden O."/>
            <person name="Zeng Q."/>
            <person name="Rollins J.A."/>
            <person name="Lebrun M.H."/>
            <person name="Dickman M."/>
        </authorList>
    </citation>
    <scope>NUCLEOTIDE SEQUENCE [LARGE SCALE GENOMIC DNA]</scope>
    <source>
        <strain evidence="2">T4</strain>
    </source>
</reference>
<proteinExistence type="predicted"/>
<dbReference type="AlphaFoldDB" id="G2YE72"/>
<gene>
    <name evidence="1" type="ORF">BofuT4_uP093420.1</name>
</gene>
<evidence type="ECO:0000313" key="1">
    <source>
        <dbReference type="EMBL" id="CCD50070.1"/>
    </source>
</evidence>
<dbReference type="Proteomes" id="UP000008177">
    <property type="component" value="Unplaced contigs"/>
</dbReference>
<organism evidence="1 2">
    <name type="scientific">Botryotinia fuckeliana (strain T4)</name>
    <name type="common">Noble rot fungus</name>
    <name type="synonym">Botrytis cinerea</name>
    <dbReference type="NCBI Taxonomy" id="999810"/>
    <lineage>
        <taxon>Eukaryota</taxon>
        <taxon>Fungi</taxon>
        <taxon>Dikarya</taxon>
        <taxon>Ascomycota</taxon>
        <taxon>Pezizomycotina</taxon>
        <taxon>Leotiomycetes</taxon>
        <taxon>Helotiales</taxon>
        <taxon>Sclerotiniaceae</taxon>
        <taxon>Botrytis</taxon>
    </lineage>
</organism>
<dbReference type="HOGENOM" id="CLU_2527192_0_0_1"/>
<sequence length="84" mass="9435">MHRLTQATRIRWPAESVIYITLTESPKSPKTCNTCASASASADVEIPTGAILRWKIRALERFSANADFESPNFILGSLRHNYRV</sequence>
<dbReference type="InParanoid" id="G2YE72"/>
<accession>G2YE72</accession>
<dbReference type="EMBL" id="FQ790322">
    <property type="protein sequence ID" value="CCD50070.1"/>
    <property type="molecule type" value="Genomic_DNA"/>
</dbReference>
<protein>
    <submittedName>
        <fullName evidence="1">Uncharacterized protein</fullName>
    </submittedName>
</protein>